<proteinExistence type="inferred from homology"/>
<evidence type="ECO:0000313" key="5">
    <source>
        <dbReference type="Proteomes" id="UP000245217"/>
    </source>
</evidence>
<dbReference type="Gene3D" id="3.40.80.10">
    <property type="entry name" value="Peptidoglycan recognition protein-like"/>
    <property type="match status" value="1"/>
</dbReference>
<accession>A0ABX5L0L3</accession>
<evidence type="ECO:0008006" key="6">
    <source>
        <dbReference type="Google" id="ProtNLM"/>
    </source>
</evidence>
<feature type="domain" description="N-acetylmuramoyl-L-alanine amidase" evidence="2">
    <location>
        <begin position="2"/>
        <end position="129"/>
    </location>
</feature>
<evidence type="ECO:0000259" key="3">
    <source>
        <dbReference type="SMART" id="SM00701"/>
    </source>
</evidence>
<sequence>MVQTKRKINRLIVHCSASPEGRNDTIADIKRWHLAKNYRDVGYHYVIHLDGSIHKGRDESVIGAHVQGYNSDSIGICYVGGIDLQKRPKDTRTDAQKASLLKVLAELKAKYPKATIHGHREFANKACPSFDAASEYAELSAQGGDA</sequence>
<dbReference type="PANTHER" id="PTHR11022:SF41">
    <property type="entry name" value="PEPTIDOGLYCAN-RECOGNITION PROTEIN LC-RELATED"/>
    <property type="match status" value="1"/>
</dbReference>
<keyword evidence="5" id="KW-1185">Reference proteome</keyword>
<feature type="domain" description="Peptidoglycan recognition protein family" evidence="3">
    <location>
        <begin position="1"/>
        <end position="123"/>
    </location>
</feature>
<comment type="similarity">
    <text evidence="1">Belongs to the N-acetylmuramoyl-L-alanine amidase 2 family.</text>
</comment>
<dbReference type="Proteomes" id="UP000245217">
    <property type="component" value="Unassembled WGS sequence"/>
</dbReference>
<evidence type="ECO:0000256" key="1">
    <source>
        <dbReference type="ARBA" id="ARBA00007553"/>
    </source>
</evidence>
<reference evidence="5" key="1">
    <citation type="submission" date="2018-05" db="EMBL/GenBank/DDBJ databases">
        <title>Ignatzschineria dubaiensis sp. nov., isolated from necrotic foot tissues of dromedaries (Camelus dromedarius) and associated maggots in Dubai, United Arab Emirates.</title>
        <authorList>
            <person name="Tsang C.C."/>
            <person name="Tang J.Y.M."/>
            <person name="Fong J.Y.H."/>
            <person name="Kinne J."/>
            <person name="Lee H.H."/>
            <person name="Joseph M."/>
            <person name="Jose S."/>
            <person name="Schuster R.K."/>
            <person name="Tang Y."/>
            <person name="Sivakumar S."/>
            <person name="Chen J.H.K."/>
            <person name="Teng J.L.L."/>
            <person name="Lau S.K.P."/>
            <person name="Wernery U."/>
            <person name="Woo P.C.Y."/>
        </authorList>
    </citation>
    <scope>NUCLEOTIDE SEQUENCE [LARGE SCALE GENOMIC DNA]</scope>
    <source>
        <strain evidence="5">UAE-HKU58</strain>
    </source>
</reference>
<dbReference type="CDD" id="cd06583">
    <property type="entry name" value="PGRP"/>
    <property type="match status" value="1"/>
</dbReference>
<dbReference type="InterPro" id="IPR002502">
    <property type="entry name" value="Amidase_domain"/>
</dbReference>
<dbReference type="PANTHER" id="PTHR11022">
    <property type="entry name" value="PEPTIDOGLYCAN RECOGNITION PROTEIN"/>
    <property type="match status" value="1"/>
</dbReference>
<dbReference type="SMART" id="SM00644">
    <property type="entry name" value="Ami_2"/>
    <property type="match status" value="1"/>
</dbReference>
<evidence type="ECO:0000259" key="2">
    <source>
        <dbReference type="SMART" id="SM00644"/>
    </source>
</evidence>
<dbReference type="InterPro" id="IPR006619">
    <property type="entry name" value="PGRP_domain_met/bac"/>
</dbReference>
<dbReference type="SUPFAM" id="SSF55846">
    <property type="entry name" value="N-acetylmuramoyl-L-alanine amidase-like"/>
    <property type="match status" value="1"/>
</dbReference>
<dbReference type="InterPro" id="IPR036505">
    <property type="entry name" value="Amidase/PGRP_sf"/>
</dbReference>
<evidence type="ECO:0000313" key="4">
    <source>
        <dbReference type="EMBL" id="PWD93038.1"/>
    </source>
</evidence>
<gene>
    <name evidence="4" type="ORF">DC078_04260</name>
</gene>
<dbReference type="EMBL" id="QEWV01000003">
    <property type="protein sequence ID" value="PWD93038.1"/>
    <property type="molecule type" value="Genomic_DNA"/>
</dbReference>
<dbReference type="SMART" id="SM00701">
    <property type="entry name" value="PGRP"/>
    <property type="match status" value="1"/>
</dbReference>
<comment type="caution">
    <text evidence="4">The sequence shown here is derived from an EMBL/GenBank/DDBJ whole genome shotgun (WGS) entry which is preliminary data.</text>
</comment>
<protein>
    <recommendedName>
        <fullName evidence="6">N-acetylmuramoyl-L-alanine amidase</fullName>
    </recommendedName>
</protein>
<dbReference type="Pfam" id="PF01510">
    <property type="entry name" value="Amidase_2"/>
    <property type="match status" value="1"/>
</dbReference>
<organism evidence="4 5">
    <name type="scientific">Ignatzschineria cameli</name>
    <dbReference type="NCBI Taxonomy" id="2182793"/>
    <lineage>
        <taxon>Bacteria</taxon>
        <taxon>Pseudomonadati</taxon>
        <taxon>Pseudomonadota</taxon>
        <taxon>Gammaproteobacteria</taxon>
        <taxon>Cardiobacteriales</taxon>
        <taxon>Ignatzschineriaceae</taxon>
        <taxon>Ignatzschineria</taxon>
    </lineage>
</organism>
<dbReference type="RefSeq" id="WP_109201362.1">
    <property type="nucleotide sequence ID" value="NZ_QEWS01000003.1"/>
</dbReference>
<dbReference type="InterPro" id="IPR015510">
    <property type="entry name" value="PGRP"/>
</dbReference>
<name>A0ABX5L0L3_9GAMM</name>